<name>A0A9D3Z2F5_DREPO</name>
<protein>
    <submittedName>
        <fullName evidence="2">Uncharacterized protein</fullName>
    </submittedName>
</protein>
<feature type="region of interest" description="Disordered" evidence="1">
    <location>
        <begin position="47"/>
        <end position="66"/>
    </location>
</feature>
<reference evidence="2" key="2">
    <citation type="submission" date="2020-11" db="EMBL/GenBank/DDBJ databases">
        <authorList>
            <person name="McCartney M.A."/>
            <person name="Auch B."/>
            <person name="Kono T."/>
            <person name="Mallez S."/>
            <person name="Becker A."/>
            <person name="Gohl D.M."/>
            <person name="Silverstein K.A.T."/>
            <person name="Koren S."/>
            <person name="Bechman K.B."/>
            <person name="Herman A."/>
            <person name="Abrahante J.E."/>
            <person name="Garbe J."/>
        </authorList>
    </citation>
    <scope>NUCLEOTIDE SEQUENCE</scope>
    <source>
        <strain evidence="2">Duluth1</strain>
        <tissue evidence="2">Whole animal</tissue>
    </source>
</reference>
<feature type="compositionally biased region" description="Basic and acidic residues" evidence="1">
    <location>
        <begin position="99"/>
        <end position="108"/>
    </location>
</feature>
<keyword evidence="3" id="KW-1185">Reference proteome</keyword>
<sequence>MDTSVPDRPESTLDQDSGPSGTLCRVFGFFSIDGLPKTITKEATWYPIRPNRTNKDSPTRRPHVQFQTDTKDIRTVTDKHGPTRTYTTTPRINTASVRTRRDLHPNQK</sequence>
<dbReference type="EMBL" id="JAIWYP010000014">
    <property type="protein sequence ID" value="KAH3710499.1"/>
    <property type="molecule type" value="Genomic_DNA"/>
</dbReference>
<evidence type="ECO:0000256" key="1">
    <source>
        <dbReference type="SAM" id="MobiDB-lite"/>
    </source>
</evidence>
<gene>
    <name evidence="2" type="ORF">DPMN_069983</name>
</gene>
<organism evidence="2 3">
    <name type="scientific">Dreissena polymorpha</name>
    <name type="common">Zebra mussel</name>
    <name type="synonym">Mytilus polymorpha</name>
    <dbReference type="NCBI Taxonomy" id="45954"/>
    <lineage>
        <taxon>Eukaryota</taxon>
        <taxon>Metazoa</taxon>
        <taxon>Spiralia</taxon>
        <taxon>Lophotrochozoa</taxon>
        <taxon>Mollusca</taxon>
        <taxon>Bivalvia</taxon>
        <taxon>Autobranchia</taxon>
        <taxon>Heteroconchia</taxon>
        <taxon>Euheterodonta</taxon>
        <taxon>Imparidentia</taxon>
        <taxon>Neoheterodontei</taxon>
        <taxon>Myida</taxon>
        <taxon>Dreissenoidea</taxon>
        <taxon>Dreissenidae</taxon>
        <taxon>Dreissena</taxon>
    </lineage>
</organism>
<evidence type="ECO:0000313" key="2">
    <source>
        <dbReference type="EMBL" id="KAH3710499.1"/>
    </source>
</evidence>
<comment type="caution">
    <text evidence="2">The sequence shown here is derived from an EMBL/GenBank/DDBJ whole genome shotgun (WGS) entry which is preliminary data.</text>
</comment>
<feature type="region of interest" description="Disordered" evidence="1">
    <location>
        <begin position="76"/>
        <end position="108"/>
    </location>
</feature>
<accession>A0A9D3Z2F5</accession>
<dbReference type="Proteomes" id="UP000828390">
    <property type="component" value="Unassembled WGS sequence"/>
</dbReference>
<reference evidence="2" key="1">
    <citation type="journal article" date="2019" name="bioRxiv">
        <title>The Genome of the Zebra Mussel, Dreissena polymorpha: A Resource for Invasive Species Research.</title>
        <authorList>
            <person name="McCartney M.A."/>
            <person name="Auch B."/>
            <person name="Kono T."/>
            <person name="Mallez S."/>
            <person name="Zhang Y."/>
            <person name="Obille A."/>
            <person name="Becker A."/>
            <person name="Abrahante J.E."/>
            <person name="Garbe J."/>
            <person name="Badalamenti J.P."/>
            <person name="Herman A."/>
            <person name="Mangelson H."/>
            <person name="Liachko I."/>
            <person name="Sullivan S."/>
            <person name="Sone E.D."/>
            <person name="Koren S."/>
            <person name="Silverstein K.A.T."/>
            <person name="Beckman K.B."/>
            <person name="Gohl D.M."/>
        </authorList>
    </citation>
    <scope>NUCLEOTIDE SEQUENCE</scope>
    <source>
        <strain evidence="2">Duluth1</strain>
        <tissue evidence="2">Whole animal</tissue>
    </source>
</reference>
<proteinExistence type="predicted"/>
<evidence type="ECO:0000313" key="3">
    <source>
        <dbReference type="Proteomes" id="UP000828390"/>
    </source>
</evidence>
<feature type="compositionally biased region" description="Basic and acidic residues" evidence="1">
    <location>
        <begin position="1"/>
        <end position="11"/>
    </location>
</feature>
<feature type="region of interest" description="Disordered" evidence="1">
    <location>
        <begin position="1"/>
        <end position="20"/>
    </location>
</feature>
<dbReference type="AlphaFoldDB" id="A0A9D3Z2F5"/>